<gene>
    <name evidence="1" type="ORF">QE152_g25816</name>
</gene>
<name>A0AAW1K0R1_POPJA</name>
<dbReference type="AlphaFoldDB" id="A0AAW1K0R1"/>
<keyword evidence="2" id="KW-1185">Reference proteome</keyword>
<dbReference type="EMBL" id="JASPKY010000288">
    <property type="protein sequence ID" value="KAK9710794.1"/>
    <property type="molecule type" value="Genomic_DNA"/>
</dbReference>
<protein>
    <submittedName>
        <fullName evidence="1">Uncharacterized protein</fullName>
    </submittedName>
</protein>
<proteinExistence type="predicted"/>
<evidence type="ECO:0000313" key="1">
    <source>
        <dbReference type="EMBL" id="KAK9710794.1"/>
    </source>
</evidence>
<accession>A0AAW1K0R1</accession>
<comment type="caution">
    <text evidence="1">The sequence shown here is derived from an EMBL/GenBank/DDBJ whole genome shotgun (WGS) entry which is preliminary data.</text>
</comment>
<reference evidence="1 2" key="1">
    <citation type="journal article" date="2024" name="BMC Genomics">
        <title>De novo assembly and annotation of Popillia japonica's genome with initial clues to its potential as an invasive pest.</title>
        <authorList>
            <person name="Cucini C."/>
            <person name="Boschi S."/>
            <person name="Funari R."/>
            <person name="Cardaioli E."/>
            <person name="Iannotti N."/>
            <person name="Marturano G."/>
            <person name="Paoli F."/>
            <person name="Bruttini M."/>
            <person name="Carapelli A."/>
            <person name="Frati F."/>
            <person name="Nardi F."/>
        </authorList>
    </citation>
    <scope>NUCLEOTIDE SEQUENCE [LARGE SCALE GENOMIC DNA]</scope>
    <source>
        <strain evidence="1">DMR45628</strain>
    </source>
</reference>
<dbReference type="Gene3D" id="3.10.10.10">
    <property type="entry name" value="HIV Type 1 Reverse Transcriptase, subunit A, domain 1"/>
    <property type="match status" value="1"/>
</dbReference>
<evidence type="ECO:0000313" key="2">
    <source>
        <dbReference type="Proteomes" id="UP001458880"/>
    </source>
</evidence>
<organism evidence="1 2">
    <name type="scientific">Popillia japonica</name>
    <name type="common">Japanese beetle</name>
    <dbReference type="NCBI Taxonomy" id="7064"/>
    <lineage>
        <taxon>Eukaryota</taxon>
        <taxon>Metazoa</taxon>
        <taxon>Ecdysozoa</taxon>
        <taxon>Arthropoda</taxon>
        <taxon>Hexapoda</taxon>
        <taxon>Insecta</taxon>
        <taxon>Pterygota</taxon>
        <taxon>Neoptera</taxon>
        <taxon>Endopterygota</taxon>
        <taxon>Coleoptera</taxon>
        <taxon>Polyphaga</taxon>
        <taxon>Scarabaeiformia</taxon>
        <taxon>Scarabaeidae</taxon>
        <taxon>Rutelinae</taxon>
        <taxon>Popillia</taxon>
    </lineage>
</organism>
<dbReference type="Proteomes" id="UP001458880">
    <property type="component" value="Unassembled WGS sequence"/>
</dbReference>
<sequence>MKSNDSDNEYEEIFKTSSTSKNVELFNSSLGKIKNYQVKLHIKENAKPIHIAARPIKFGIQKNVEAELERLVKQGTISPVDPNKTPIENVELFNSSLGKIKNYQVKLHIKENAKPIHIAA</sequence>